<dbReference type="EMBL" id="JBGMEK010000187">
    <property type="protein sequence ID" value="MFA0813980.1"/>
    <property type="molecule type" value="Genomic_DNA"/>
</dbReference>
<gene>
    <name evidence="1" type="ORF">ACCI49_24235</name>
</gene>
<proteinExistence type="predicted"/>
<name>A0ABV4P6K0_9GAMM</name>
<evidence type="ECO:0000313" key="2">
    <source>
        <dbReference type="Proteomes" id="UP001569428"/>
    </source>
</evidence>
<organism evidence="1 2">
    <name type="scientific">Microbulbifer epialgicus</name>
    <dbReference type="NCBI Taxonomy" id="393907"/>
    <lineage>
        <taxon>Bacteria</taxon>
        <taxon>Pseudomonadati</taxon>
        <taxon>Pseudomonadota</taxon>
        <taxon>Gammaproteobacteria</taxon>
        <taxon>Cellvibrionales</taxon>
        <taxon>Microbulbiferaceae</taxon>
        <taxon>Microbulbifer</taxon>
    </lineage>
</organism>
<dbReference type="InterPro" id="IPR018680">
    <property type="entry name" value="DUF2164"/>
</dbReference>
<accession>A0ABV4P6K0</accession>
<reference evidence="1 2" key="1">
    <citation type="submission" date="2024-08" db="EMBL/GenBank/DDBJ databases">
        <authorList>
            <person name="Ishaq N."/>
        </authorList>
    </citation>
    <scope>NUCLEOTIDE SEQUENCE [LARGE SCALE GENOMIC DNA]</scope>
    <source>
        <strain evidence="1 2">DSM 18651</strain>
    </source>
</reference>
<comment type="caution">
    <text evidence="1">The sequence shown here is derived from an EMBL/GenBank/DDBJ whole genome shotgun (WGS) entry which is preliminary data.</text>
</comment>
<evidence type="ECO:0000313" key="1">
    <source>
        <dbReference type="EMBL" id="MFA0813980.1"/>
    </source>
</evidence>
<sequence>MKEIKLSKTQKEMMVSKVKTYFADNLDQDIGAFDAEFLIDFFAAELGGHYYNQGLADAQHVFNEKIEEIGYIIQELEKPESI</sequence>
<protein>
    <submittedName>
        <fullName evidence="1">DUF2164 domain-containing protein</fullName>
    </submittedName>
</protein>
<dbReference type="RefSeq" id="WP_371841822.1">
    <property type="nucleotide sequence ID" value="NZ_JBGMEK010000187.1"/>
</dbReference>
<keyword evidence="2" id="KW-1185">Reference proteome</keyword>
<dbReference type="Pfam" id="PF09932">
    <property type="entry name" value="DUF2164"/>
    <property type="match status" value="1"/>
</dbReference>
<dbReference type="Proteomes" id="UP001569428">
    <property type="component" value="Unassembled WGS sequence"/>
</dbReference>